<keyword evidence="3" id="KW-1185">Reference proteome</keyword>
<feature type="region of interest" description="Disordered" evidence="1">
    <location>
        <begin position="96"/>
        <end position="125"/>
    </location>
</feature>
<dbReference type="Proteomes" id="UP000823775">
    <property type="component" value="Unassembled WGS sequence"/>
</dbReference>
<comment type="caution">
    <text evidence="2">The sequence shown here is derived from an EMBL/GenBank/DDBJ whole genome shotgun (WGS) entry which is preliminary data.</text>
</comment>
<organism evidence="2 3">
    <name type="scientific">Datura stramonium</name>
    <name type="common">Jimsonweed</name>
    <name type="synonym">Common thornapple</name>
    <dbReference type="NCBI Taxonomy" id="4076"/>
    <lineage>
        <taxon>Eukaryota</taxon>
        <taxon>Viridiplantae</taxon>
        <taxon>Streptophyta</taxon>
        <taxon>Embryophyta</taxon>
        <taxon>Tracheophyta</taxon>
        <taxon>Spermatophyta</taxon>
        <taxon>Magnoliopsida</taxon>
        <taxon>eudicotyledons</taxon>
        <taxon>Gunneridae</taxon>
        <taxon>Pentapetalae</taxon>
        <taxon>asterids</taxon>
        <taxon>lamiids</taxon>
        <taxon>Solanales</taxon>
        <taxon>Solanaceae</taxon>
        <taxon>Solanoideae</taxon>
        <taxon>Datureae</taxon>
        <taxon>Datura</taxon>
    </lineage>
</organism>
<feature type="compositionally biased region" description="Polar residues" evidence="1">
    <location>
        <begin position="97"/>
        <end position="113"/>
    </location>
</feature>
<proteinExistence type="predicted"/>
<feature type="non-terminal residue" evidence="2">
    <location>
        <position position="1"/>
    </location>
</feature>
<sequence>DDWIVNKVEEAEYQHLRRTGEMLDQLAKCRSKGIFHPEYLRKVAGPSQAQAHLLPPGSCNPHLQNVDETQVLVPDTLILPCTFWLQVLATDKDAPSFTKSKLNSRPSDPLSTEMSRDAPVSPMANRQVSPQASGIFKMAQMARAHNAQLLKLSKDIPPMIQKAIKMAMQPVVDKLGSLCARVDMLEEEVAAKREDLDRRKDRSPPIDMNLKITAAGSALPVENRSQPDDWYVEYSPSEVAEARERKEVVPPCNEVPLLLLLVTMVIRIGFH</sequence>
<dbReference type="EMBL" id="JACEIK010000667">
    <property type="protein sequence ID" value="MCD7460648.1"/>
    <property type="molecule type" value="Genomic_DNA"/>
</dbReference>
<protein>
    <submittedName>
        <fullName evidence="2">Uncharacterized protein</fullName>
    </submittedName>
</protein>
<accession>A0ABS8SPB9</accession>
<gene>
    <name evidence="2" type="ORF">HAX54_044045</name>
</gene>
<evidence type="ECO:0000256" key="1">
    <source>
        <dbReference type="SAM" id="MobiDB-lite"/>
    </source>
</evidence>
<evidence type="ECO:0000313" key="3">
    <source>
        <dbReference type="Proteomes" id="UP000823775"/>
    </source>
</evidence>
<evidence type="ECO:0000313" key="2">
    <source>
        <dbReference type="EMBL" id="MCD7460648.1"/>
    </source>
</evidence>
<name>A0ABS8SPB9_DATST</name>
<reference evidence="2 3" key="1">
    <citation type="journal article" date="2021" name="BMC Genomics">
        <title>Datura genome reveals duplications of psychoactive alkaloid biosynthetic genes and high mutation rate following tissue culture.</title>
        <authorList>
            <person name="Rajewski A."/>
            <person name="Carter-House D."/>
            <person name="Stajich J."/>
            <person name="Litt A."/>
        </authorList>
    </citation>
    <scope>NUCLEOTIDE SEQUENCE [LARGE SCALE GENOMIC DNA]</scope>
    <source>
        <strain evidence="2">AR-01</strain>
    </source>
</reference>